<evidence type="ECO:0000313" key="3">
    <source>
        <dbReference type="Proteomes" id="UP000692954"/>
    </source>
</evidence>
<name>A0A8S1QT15_9CILI</name>
<dbReference type="OrthoDB" id="288930at2759"/>
<evidence type="ECO:0000256" key="1">
    <source>
        <dbReference type="SAM" id="Phobius"/>
    </source>
</evidence>
<organism evidence="2 3">
    <name type="scientific">Paramecium sonneborni</name>
    <dbReference type="NCBI Taxonomy" id="65129"/>
    <lineage>
        <taxon>Eukaryota</taxon>
        <taxon>Sar</taxon>
        <taxon>Alveolata</taxon>
        <taxon>Ciliophora</taxon>
        <taxon>Intramacronucleata</taxon>
        <taxon>Oligohymenophorea</taxon>
        <taxon>Peniculida</taxon>
        <taxon>Parameciidae</taxon>
        <taxon>Paramecium</taxon>
    </lineage>
</organism>
<dbReference type="Proteomes" id="UP000692954">
    <property type="component" value="Unassembled WGS sequence"/>
</dbReference>
<keyword evidence="3" id="KW-1185">Reference proteome</keyword>
<evidence type="ECO:0008006" key="4">
    <source>
        <dbReference type="Google" id="ProtNLM"/>
    </source>
</evidence>
<reference evidence="2" key="1">
    <citation type="submission" date="2021-01" db="EMBL/GenBank/DDBJ databases">
        <authorList>
            <consortium name="Genoscope - CEA"/>
            <person name="William W."/>
        </authorList>
    </citation>
    <scope>NUCLEOTIDE SEQUENCE</scope>
</reference>
<proteinExistence type="predicted"/>
<keyword evidence="1" id="KW-1133">Transmembrane helix</keyword>
<sequence>MNLIILIIVSSVIGEELINLNTKTFLIESQIEGVKEVIQGSRQQITNFENAEYAINIELKGNNSYPWDICFSQQGSIDFANYENHHTIIYNATHDPDEEHANDPSYYLSTPILVNMVNTNKSILIVTSDHSLLNYNVTQDRFSRVGFQTKLIQEYDYDFLRSGATEAEVPQILYASMFNYVFLVYRDQILKGYVEPNMTLKNCTIGGLENDNNFIGSIKIYENFMFVPLGMEGMDIYQINQDGDLKLYQSMNSFDLYNKNVPISLVDIVFSKSESSNETYAFILDNIHGVTKFLVRTNDKYIVLNRDDKFGLVNIKSGLTIAVQPDDFLLILKEVGINQQLVEIGFKDEGWFEVKTHYLTGQYYDIIISNWFVFLRGKDEHRIIRTGVYDVFEPEFKFYVQDDYYTEKANSFYEDYVFIPKLQNAQFFDGNFQTDGYTNQFTFKKNLPYLLGLTQHTIVELPFLIRIPSIYCNPRSEQDIGNIYKYDILLNATSCPEKDEYLKENPNVPYQTIQCSYKDSFQVKVVLAQAKIYNTQELIGVIIGLIILLILLAFLLAYLYRRFRIKEEGLTSAVQGFDNQKGYDLEPNDAPATQGL</sequence>
<protein>
    <recommendedName>
        <fullName evidence="4">Transmembrane protein</fullName>
    </recommendedName>
</protein>
<accession>A0A8S1QT15</accession>
<keyword evidence="1" id="KW-0472">Membrane</keyword>
<dbReference type="EMBL" id="CAJJDN010000118">
    <property type="protein sequence ID" value="CAD8118683.1"/>
    <property type="molecule type" value="Genomic_DNA"/>
</dbReference>
<gene>
    <name evidence="2" type="ORF">PSON_ATCC_30995.1.T1180077</name>
</gene>
<keyword evidence="1" id="KW-0812">Transmembrane</keyword>
<feature type="transmembrane region" description="Helical" evidence="1">
    <location>
        <begin position="538"/>
        <end position="560"/>
    </location>
</feature>
<comment type="caution">
    <text evidence="2">The sequence shown here is derived from an EMBL/GenBank/DDBJ whole genome shotgun (WGS) entry which is preliminary data.</text>
</comment>
<dbReference type="AlphaFoldDB" id="A0A8S1QT15"/>
<evidence type="ECO:0000313" key="2">
    <source>
        <dbReference type="EMBL" id="CAD8118683.1"/>
    </source>
</evidence>